<dbReference type="Pfam" id="PF04101">
    <property type="entry name" value="Glyco_tran_28_C"/>
    <property type="match status" value="1"/>
</dbReference>
<dbReference type="InterPro" id="IPR049591">
    <property type="entry name" value="CE4_u4-like"/>
</dbReference>
<dbReference type="Proteomes" id="UP001595796">
    <property type="component" value="Unassembled WGS sequence"/>
</dbReference>
<dbReference type="SUPFAM" id="SSF88713">
    <property type="entry name" value="Glycoside hydrolase/deacetylase"/>
    <property type="match status" value="1"/>
</dbReference>
<organism evidence="2 3">
    <name type="scientific">Flaviflagellibacter deserti</name>
    <dbReference type="NCBI Taxonomy" id="2267266"/>
    <lineage>
        <taxon>Bacteria</taxon>
        <taxon>Pseudomonadati</taxon>
        <taxon>Pseudomonadota</taxon>
        <taxon>Alphaproteobacteria</taxon>
        <taxon>Hyphomicrobiales</taxon>
        <taxon>Flaviflagellibacter</taxon>
    </lineage>
</organism>
<accession>A0ABV9Z239</accession>
<comment type="caution">
    <text evidence="2">The sequence shown here is derived from an EMBL/GenBank/DDBJ whole genome shotgun (WGS) entry which is preliminary data.</text>
</comment>
<keyword evidence="3" id="KW-1185">Reference proteome</keyword>
<dbReference type="RefSeq" id="WP_114958392.1">
    <property type="nucleotide sequence ID" value="NZ_JBHSJF010000005.1"/>
</dbReference>
<protein>
    <submittedName>
        <fullName evidence="2">Glycosyltransferase</fullName>
    </submittedName>
</protein>
<dbReference type="CDD" id="cd10928">
    <property type="entry name" value="CE4_u4"/>
    <property type="match status" value="1"/>
</dbReference>
<dbReference type="PANTHER" id="PTHR21015">
    <property type="entry name" value="UDP-N-ACETYLGLUCOSAMINE--N-ACETYLMURAMYL-(PENTAPEPTIDE) PYROPHOSPHORYL-UNDECAPRENOL N-ACETYLGLUCOSAMINE TRANSFERASE 1"/>
    <property type="match status" value="1"/>
</dbReference>
<reference evidence="3" key="1">
    <citation type="journal article" date="2019" name="Int. J. Syst. Evol. Microbiol.">
        <title>The Global Catalogue of Microorganisms (GCM) 10K type strain sequencing project: providing services to taxonomists for standard genome sequencing and annotation.</title>
        <authorList>
            <consortium name="The Broad Institute Genomics Platform"/>
            <consortium name="The Broad Institute Genome Sequencing Center for Infectious Disease"/>
            <person name="Wu L."/>
            <person name="Ma J."/>
        </authorList>
    </citation>
    <scope>NUCLEOTIDE SEQUENCE [LARGE SCALE GENOMIC DNA]</scope>
    <source>
        <strain evidence="3">CGMCC 1.16444</strain>
    </source>
</reference>
<evidence type="ECO:0000313" key="3">
    <source>
        <dbReference type="Proteomes" id="UP001595796"/>
    </source>
</evidence>
<dbReference type="EMBL" id="JBHSJF010000005">
    <property type="protein sequence ID" value="MFC5067619.1"/>
    <property type="molecule type" value="Genomic_DNA"/>
</dbReference>
<sequence length="639" mass="68444">MTGIMIVVTHLLGVGHLARMAALARALSAAGNAVTLVSGGRPIGTADIGGSSLVQLPPVHTIGTDFRTLYAGDGVSADEAYLDSRRAALIDAFDTARPDVLITELFPLGRRSLRREFLALLEHARSASPRPVILCSVRDVLNPPSREDRIAEAHAHLARFYDGVLFHGDASVVPLSASWPVTPSLERRLLETGYVHDGERSLAPSDNADGEDEILVSGGGSPAGLPLCSTALAAARLTPGLHWRVLIGRGVPEKDFEALRSATPENAVVERARPDFPRLLARSALSVSQAGYNTVLDLAAANARSILVPFAEGSEKEQGIRAGELAMRGLAQTFDQATITGTALADAVESALAQPRPDWRDIKRDGAARTIPLLSDAIRRSAGEKAAWKALDDVLARARNQERVIDFWWRDDDVIEPTPALDALLERSERWNVPMALASIPSRATDALVERLKSSPTADVLVHGWAHINHAPKGEKAAEFGAHRSGNELASEAGDGLARIIEMFGTQAVPAFVPPWNRVDRSFVGALPSLGFSGVSTHGRRSSVDQPDGLIRINAHWDPIAWKARGGLKEKSGLLLQLAELIEEELAADPGALEPIGILTHHLVHDAWIDAFLDELVPRLIGSGTVRFVSARSLFAPAA</sequence>
<dbReference type="PANTHER" id="PTHR21015:SF28">
    <property type="entry name" value="SLL1722 PROTEIN"/>
    <property type="match status" value="1"/>
</dbReference>
<feature type="domain" description="Glycosyl transferase family 28 C-terminal" evidence="1">
    <location>
        <begin position="229"/>
        <end position="354"/>
    </location>
</feature>
<proteinExistence type="predicted"/>
<dbReference type="InterPro" id="IPR011330">
    <property type="entry name" value="Glyco_hydro/deAcase_b/a-brl"/>
</dbReference>
<name>A0ABV9Z239_9HYPH</name>
<evidence type="ECO:0000313" key="2">
    <source>
        <dbReference type="EMBL" id="MFC5067619.1"/>
    </source>
</evidence>
<dbReference type="SUPFAM" id="SSF53756">
    <property type="entry name" value="UDP-Glycosyltransferase/glycogen phosphorylase"/>
    <property type="match status" value="1"/>
</dbReference>
<gene>
    <name evidence="2" type="ORF">ACFPFW_06270</name>
</gene>
<dbReference type="InterPro" id="IPR007235">
    <property type="entry name" value="Glyco_trans_28_C"/>
</dbReference>
<dbReference type="Gene3D" id="3.40.50.2000">
    <property type="entry name" value="Glycogen Phosphorylase B"/>
    <property type="match status" value="1"/>
</dbReference>
<evidence type="ECO:0000259" key="1">
    <source>
        <dbReference type="Pfam" id="PF04101"/>
    </source>
</evidence>